<dbReference type="Proteomes" id="UP000305948">
    <property type="component" value="Unassembled WGS sequence"/>
</dbReference>
<dbReference type="STRING" id="5364.A0A5C3MXD4"/>
<proteinExistence type="predicted"/>
<evidence type="ECO:0000313" key="1">
    <source>
        <dbReference type="EMBL" id="TFK48408.1"/>
    </source>
</evidence>
<sequence>MTEENGKVVEKLLQLCYPVDPPSWRDAAEIHPVLAAAIKYQVEAATRLLRKELVTAKFLENEPLRIFVIASRLKLGEEARIAAEWTLAQTLRVSLRLQRCCCPND</sequence>
<name>A0A5C3MXD4_9AGAM</name>
<keyword evidence="2" id="KW-1185">Reference proteome</keyword>
<dbReference type="OrthoDB" id="3357985at2759"/>
<dbReference type="EMBL" id="ML213519">
    <property type="protein sequence ID" value="TFK48408.1"/>
    <property type="molecule type" value="Genomic_DNA"/>
</dbReference>
<protein>
    <recommendedName>
        <fullName evidence="3">BTB domain-containing protein</fullName>
    </recommendedName>
</protein>
<reference evidence="1 2" key="1">
    <citation type="journal article" date="2019" name="Nat. Ecol. Evol.">
        <title>Megaphylogeny resolves global patterns of mushroom evolution.</title>
        <authorList>
            <person name="Varga T."/>
            <person name="Krizsan K."/>
            <person name="Foldi C."/>
            <person name="Dima B."/>
            <person name="Sanchez-Garcia M."/>
            <person name="Sanchez-Ramirez S."/>
            <person name="Szollosi G.J."/>
            <person name="Szarkandi J.G."/>
            <person name="Papp V."/>
            <person name="Albert L."/>
            <person name="Andreopoulos W."/>
            <person name="Angelini C."/>
            <person name="Antonin V."/>
            <person name="Barry K.W."/>
            <person name="Bougher N.L."/>
            <person name="Buchanan P."/>
            <person name="Buyck B."/>
            <person name="Bense V."/>
            <person name="Catcheside P."/>
            <person name="Chovatia M."/>
            <person name="Cooper J."/>
            <person name="Damon W."/>
            <person name="Desjardin D."/>
            <person name="Finy P."/>
            <person name="Geml J."/>
            <person name="Haridas S."/>
            <person name="Hughes K."/>
            <person name="Justo A."/>
            <person name="Karasinski D."/>
            <person name="Kautmanova I."/>
            <person name="Kiss B."/>
            <person name="Kocsube S."/>
            <person name="Kotiranta H."/>
            <person name="LaButti K.M."/>
            <person name="Lechner B.E."/>
            <person name="Liimatainen K."/>
            <person name="Lipzen A."/>
            <person name="Lukacs Z."/>
            <person name="Mihaltcheva S."/>
            <person name="Morgado L.N."/>
            <person name="Niskanen T."/>
            <person name="Noordeloos M.E."/>
            <person name="Ohm R.A."/>
            <person name="Ortiz-Santana B."/>
            <person name="Ovrebo C."/>
            <person name="Racz N."/>
            <person name="Riley R."/>
            <person name="Savchenko A."/>
            <person name="Shiryaev A."/>
            <person name="Soop K."/>
            <person name="Spirin V."/>
            <person name="Szebenyi C."/>
            <person name="Tomsovsky M."/>
            <person name="Tulloss R.E."/>
            <person name="Uehling J."/>
            <person name="Grigoriev I.V."/>
            <person name="Vagvolgyi C."/>
            <person name="Papp T."/>
            <person name="Martin F.M."/>
            <person name="Miettinen O."/>
            <person name="Hibbett D.S."/>
            <person name="Nagy L.G."/>
        </authorList>
    </citation>
    <scope>NUCLEOTIDE SEQUENCE [LARGE SCALE GENOMIC DNA]</scope>
    <source>
        <strain evidence="1 2">OMC1185</strain>
    </source>
</reference>
<organism evidence="1 2">
    <name type="scientific">Heliocybe sulcata</name>
    <dbReference type="NCBI Taxonomy" id="5364"/>
    <lineage>
        <taxon>Eukaryota</taxon>
        <taxon>Fungi</taxon>
        <taxon>Dikarya</taxon>
        <taxon>Basidiomycota</taxon>
        <taxon>Agaricomycotina</taxon>
        <taxon>Agaricomycetes</taxon>
        <taxon>Gloeophyllales</taxon>
        <taxon>Gloeophyllaceae</taxon>
        <taxon>Heliocybe</taxon>
    </lineage>
</organism>
<gene>
    <name evidence="1" type="ORF">OE88DRAFT_1664192</name>
</gene>
<accession>A0A5C3MXD4</accession>
<dbReference type="AlphaFoldDB" id="A0A5C3MXD4"/>
<evidence type="ECO:0000313" key="2">
    <source>
        <dbReference type="Proteomes" id="UP000305948"/>
    </source>
</evidence>
<evidence type="ECO:0008006" key="3">
    <source>
        <dbReference type="Google" id="ProtNLM"/>
    </source>
</evidence>